<dbReference type="Proteomes" id="UP001612741">
    <property type="component" value="Unassembled WGS sequence"/>
</dbReference>
<organism evidence="2 3">
    <name type="scientific">Nonomuraea typhae</name>
    <dbReference type="NCBI Taxonomy" id="2603600"/>
    <lineage>
        <taxon>Bacteria</taxon>
        <taxon>Bacillati</taxon>
        <taxon>Actinomycetota</taxon>
        <taxon>Actinomycetes</taxon>
        <taxon>Streptosporangiales</taxon>
        <taxon>Streptosporangiaceae</taxon>
        <taxon>Nonomuraea</taxon>
    </lineage>
</organism>
<evidence type="ECO:0000313" key="2">
    <source>
        <dbReference type="EMBL" id="MFI6497326.1"/>
    </source>
</evidence>
<keyword evidence="1" id="KW-1133">Transmembrane helix</keyword>
<dbReference type="EMBL" id="JBITGY010000002">
    <property type="protein sequence ID" value="MFI6497326.1"/>
    <property type="molecule type" value="Genomic_DNA"/>
</dbReference>
<reference evidence="2 3" key="1">
    <citation type="submission" date="2024-10" db="EMBL/GenBank/DDBJ databases">
        <title>The Natural Products Discovery Center: Release of the First 8490 Sequenced Strains for Exploring Actinobacteria Biosynthetic Diversity.</title>
        <authorList>
            <person name="Kalkreuter E."/>
            <person name="Kautsar S.A."/>
            <person name="Yang D."/>
            <person name="Bader C.D."/>
            <person name="Teijaro C.N."/>
            <person name="Fluegel L."/>
            <person name="Davis C.M."/>
            <person name="Simpson J.R."/>
            <person name="Lauterbach L."/>
            <person name="Steele A.D."/>
            <person name="Gui C."/>
            <person name="Meng S."/>
            <person name="Li G."/>
            <person name="Viehrig K."/>
            <person name="Ye F."/>
            <person name="Su P."/>
            <person name="Kiefer A.F."/>
            <person name="Nichols A."/>
            <person name="Cepeda A.J."/>
            <person name="Yan W."/>
            <person name="Fan B."/>
            <person name="Jiang Y."/>
            <person name="Adhikari A."/>
            <person name="Zheng C.-J."/>
            <person name="Schuster L."/>
            <person name="Cowan T.M."/>
            <person name="Smanski M.J."/>
            <person name="Chevrette M.G."/>
            <person name="De Carvalho L.P.S."/>
            <person name="Shen B."/>
        </authorList>
    </citation>
    <scope>NUCLEOTIDE SEQUENCE [LARGE SCALE GENOMIC DNA]</scope>
    <source>
        <strain evidence="2 3">NPDC050545</strain>
    </source>
</reference>
<accession>A0ABW7YN46</accession>
<dbReference type="RefSeq" id="WP_397080075.1">
    <property type="nucleotide sequence ID" value="NZ_JBITGY010000002.1"/>
</dbReference>
<name>A0ABW7YN46_9ACTN</name>
<keyword evidence="1" id="KW-0812">Transmembrane</keyword>
<protein>
    <submittedName>
        <fullName evidence="2">MFS transporter</fullName>
    </submittedName>
</protein>
<comment type="caution">
    <text evidence="2">The sequence shown here is derived from an EMBL/GenBank/DDBJ whole genome shotgun (WGS) entry which is preliminary data.</text>
</comment>
<keyword evidence="1" id="KW-0472">Membrane</keyword>
<keyword evidence="3" id="KW-1185">Reference proteome</keyword>
<gene>
    <name evidence="2" type="ORF">ACIBG2_08085</name>
</gene>
<evidence type="ECO:0000256" key="1">
    <source>
        <dbReference type="SAM" id="Phobius"/>
    </source>
</evidence>
<proteinExistence type="predicted"/>
<feature type="transmembrane region" description="Helical" evidence="1">
    <location>
        <begin position="36"/>
        <end position="55"/>
    </location>
</feature>
<sequence length="179" mass="19180">MSPRDPVLRLVRAAVFAMVCVAVSAGGHLFAGGARITATPLLLGAGAALALAWTLNGRERSRETVLAATAGTQIVLHELFTDAPDPIAEHGHLNLGMPLVHLTVALLTGWWLHRGERAAWAILRLWAAEPFRLLLIAKPPEPPEPVRPAVPRDDAGVHRSRHFTTAVARRGPPVLLRAG</sequence>
<feature type="transmembrane region" description="Helical" evidence="1">
    <location>
        <begin position="7"/>
        <end position="30"/>
    </location>
</feature>
<evidence type="ECO:0000313" key="3">
    <source>
        <dbReference type="Proteomes" id="UP001612741"/>
    </source>
</evidence>